<accession>A0A8T2TF94</accession>
<dbReference type="Proteomes" id="UP000825935">
    <property type="component" value="Chromosome 14"/>
</dbReference>
<gene>
    <name evidence="1" type="ORF">KP509_14G057900</name>
</gene>
<proteinExistence type="predicted"/>
<dbReference type="GO" id="GO:0019902">
    <property type="term" value="F:phosphatase binding"/>
    <property type="evidence" value="ECO:0007669"/>
    <property type="project" value="TreeGrafter"/>
</dbReference>
<evidence type="ECO:0000313" key="2">
    <source>
        <dbReference type="Proteomes" id="UP000825935"/>
    </source>
</evidence>
<reference evidence="1" key="1">
    <citation type="submission" date="2021-08" db="EMBL/GenBank/DDBJ databases">
        <title>WGS assembly of Ceratopteris richardii.</title>
        <authorList>
            <person name="Marchant D.B."/>
            <person name="Chen G."/>
            <person name="Jenkins J."/>
            <person name="Shu S."/>
            <person name="Leebens-Mack J."/>
            <person name="Grimwood J."/>
            <person name="Schmutz J."/>
            <person name="Soltis P."/>
            <person name="Soltis D."/>
            <person name="Chen Z.-H."/>
        </authorList>
    </citation>
    <scope>NUCLEOTIDE SEQUENCE</scope>
    <source>
        <strain evidence="1">Whitten #5841</strain>
        <tissue evidence="1">Leaf</tissue>
    </source>
</reference>
<organism evidence="1 2">
    <name type="scientific">Ceratopteris richardii</name>
    <name type="common">Triangle waterfern</name>
    <dbReference type="NCBI Taxonomy" id="49495"/>
    <lineage>
        <taxon>Eukaryota</taxon>
        <taxon>Viridiplantae</taxon>
        <taxon>Streptophyta</taxon>
        <taxon>Embryophyta</taxon>
        <taxon>Tracheophyta</taxon>
        <taxon>Polypodiopsida</taxon>
        <taxon>Polypodiidae</taxon>
        <taxon>Polypodiales</taxon>
        <taxon>Pteridineae</taxon>
        <taxon>Pteridaceae</taxon>
        <taxon>Parkerioideae</taxon>
        <taxon>Ceratopteris</taxon>
    </lineage>
</organism>
<dbReference type="PANTHER" id="PTHR22028">
    <property type="entry name" value="SFI1 SPINDLE BODY DOMAIN-CONTAINING PROTEIN-RELATED"/>
    <property type="match status" value="1"/>
</dbReference>
<dbReference type="OrthoDB" id="10567059at2759"/>
<dbReference type="PANTHER" id="PTHR22028:SF9">
    <property type="entry name" value="SFI1 SPINDLE BODY DOMAIN-CONTAINING PROTEIN"/>
    <property type="match status" value="1"/>
</dbReference>
<protein>
    <submittedName>
        <fullName evidence="1">Uncharacterized protein</fullName>
    </submittedName>
</protein>
<dbReference type="InterPro" id="IPR052270">
    <property type="entry name" value="CACF_protein"/>
</dbReference>
<dbReference type="EMBL" id="CM035419">
    <property type="protein sequence ID" value="KAH7415718.1"/>
    <property type="molecule type" value="Genomic_DNA"/>
</dbReference>
<comment type="caution">
    <text evidence="1">The sequence shown here is derived from an EMBL/GenBank/DDBJ whole genome shotgun (WGS) entry which is preliminary data.</text>
</comment>
<dbReference type="AlphaFoldDB" id="A0A8T2TF94"/>
<name>A0A8T2TF94_CERRI</name>
<sequence>MGKFLLLASQIVTQKKSLETGADQFHLSAPKSLSRERSHMSERRDVERALRRHRKRLARIVVDQWLFKARTRLLVLRLRKIVQKHWKLCCFKALKEFTASNVLKHEKQKAALNFSIIWRKRQYFKAWFTFCKLQCRQSEKTLRLSKSVRRRVCSMFLHIWLQRMQQQIEMQRKTNVAERFWMLSLLSASFMHWQLGLIIIKRKKKINKLALGYWAHKRLSSSFSTLKKAVALKCMILALTAKRDLRLVRCFFNYWHSISKEDMKELEKQAVCAVHKRLLLKSFDTLQNYTSKRNSARHLNQIAICFHHDQCMYCTYRAWRNYVILRKNTRKMAAAALTHMNRRLMVNIGLQNVPACIWLVHCRKM</sequence>
<evidence type="ECO:0000313" key="1">
    <source>
        <dbReference type="EMBL" id="KAH7415718.1"/>
    </source>
</evidence>
<keyword evidence="2" id="KW-1185">Reference proteome</keyword>